<protein>
    <submittedName>
        <fullName evidence="1">Uncharacterized protein</fullName>
    </submittedName>
</protein>
<accession>A0A1Q6A616</accession>
<reference evidence="1 2" key="1">
    <citation type="submission" date="2016-11" db="EMBL/GenBank/DDBJ databases">
        <title>Whole Genome Sequencing of Mucilaginibacter polytrichastri RG4-7(T) isolated from the moss sample.</title>
        <authorList>
            <person name="Li Y."/>
        </authorList>
    </citation>
    <scope>NUCLEOTIDE SEQUENCE [LARGE SCALE GENOMIC DNA]</scope>
    <source>
        <strain evidence="1 2">RG4-7</strain>
    </source>
</reference>
<proteinExistence type="predicted"/>
<evidence type="ECO:0000313" key="2">
    <source>
        <dbReference type="Proteomes" id="UP000186720"/>
    </source>
</evidence>
<dbReference type="STRING" id="1302689.RG47T_4920"/>
<dbReference type="Proteomes" id="UP000186720">
    <property type="component" value="Unassembled WGS sequence"/>
</dbReference>
<gene>
    <name evidence="1" type="ORF">RG47T_4920</name>
</gene>
<organism evidence="1 2">
    <name type="scientific">Mucilaginibacter polytrichastri</name>
    <dbReference type="NCBI Taxonomy" id="1302689"/>
    <lineage>
        <taxon>Bacteria</taxon>
        <taxon>Pseudomonadati</taxon>
        <taxon>Bacteroidota</taxon>
        <taxon>Sphingobacteriia</taxon>
        <taxon>Sphingobacteriales</taxon>
        <taxon>Sphingobacteriaceae</taxon>
        <taxon>Mucilaginibacter</taxon>
    </lineage>
</organism>
<comment type="caution">
    <text evidence="1">The sequence shown here is derived from an EMBL/GenBank/DDBJ whole genome shotgun (WGS) entry which is preliminary data.</text>
</comment>
<sequence length="46" mass="5526">MNNKHKKRDYTYPKKYMPENLPASLHGIKDSISIYFTPTFYIYTPL</sequence>
<keyword evidence="2" id="KW-1185">Reference proteome</keyword>
<name>A0A1Q6A616_9SPHI</name>
<dbReference type="AlphaFoldDB" id="A0A1Q6A616"/>
<dbReference type="EMBL" id="MPPL01000001">
    <property type="protein sequence ID" value="OKS89436.1"/>
    <property type="molecule type" value="Genomic_DNA"/>
</dbReference>
<evidence type="ECO:0000313" key="1">
    <source>
        <dbReference type="EMBL" id="OKS89436.1"/>
    </source>
</evidence>